<dbReference type="Gene3D" id="1.10.238.10">
    <property type="entry name" value="EF-hand"/>
    <property type="match status" value="1"/>
</dbReference>
<accession>A0AAF0EQM6</accession>
<dbReference type="SUPFAM" id="SSF47923">
    <property type="entry name" value="Ypt/Rab-GAP domain of gyp1p"/>
    <property type="match status" value="2"/>
</dbReference>
<dbReference type="Gene3D" id="1.10.8.270">
    <property type="entry name" value="putative rabgap domain of human tbc1 domain family member 14 like domains"/>
    <property type="match status" value="1"/>
</dbReference>
<dbReference type="InterPro" id="IPR000195">
    <property type="entry name" value="Rab-GAP-TBC_dom"/>
</dbReference>
<dbReference type="GO" id="GO:0031267">
    <property type="term" value="F:small GTPase binding"/>
    <property type="evidence" value="ECO:0007669"/>
    <property type="project" value="TreeGrafter"/>
</dbReference>
<organism evidence="3 4">
    <name type="scientific">Malassezia cuniculi</name>
    <dbReference type="NCBI Taxonomy" id="948313"/>
    <lineage>
        <taxon>Eukaryota</taxon>
        <taxon>Fungi</taxon>
        <taxon>Dikarya</taxon>
        <taxon>Basidiomycota</taxon>
        <taxon>Ustilaginomycotina</taxon>
        <taxon>Malasseziomycetes</taxon>
        <taxon>Malasseziales</taxon>
        <taxon>Malasseziaceae</taxon>
        <taxon>Malassezia</taxon>
    </lineage>
</organism>
<dbReference type="InterPro" id="IPR050302">
    <property type="entry name" value="Rab_GAP_TBC_domain"/>
</dbReference>
<dbReference type="SUPFAM" id="SSF47473">
    <property type="entry name" value="EF-hand"/>
    <property type="match status" value="1"/>
</dbReference>
<dbReference type="FunFam" id="1.10.8.270:FF:000015">
    <property type="entry name" value="GTPase activating protein (Gyp2)"/>
    <property type="match status" value="1"/>
</dbReference>
<dbReference type="Proteomes" id="UP001219933">
    <property type="component" value="Chromosome 1"/>
</dbReference>
<dbReference type="SMART" id="SM00164">
    <property type="entry name" value="TBC"/>
    <property type="match status" value="1"/>
</dbReference>
<evidence type="ECO:0000259" key="2">
    <source>
        <dbReference type="PROSITE" id="PS50086"/>
    </source>
</evidence>
<evidence type="ECO:0000313" key="3">
    <source>
        <dbReference type="EMBL" id="WFD33242.1"/>
    </source>
</evidence>
<gene>
    <name evidence="3" type="ORF">MCUN1_000055</name>
</gene>
<feature type="domain" description="Rab-GAP TBC" evidence="2">
    <location>
        <begin position="238"/>
        <end position="426"/>
    </location>
</feature>
<dbReference type="Pfam" id="PF02893">
    <property type="entry name" value="GRAM"/>
    <property type="match status" value="1"/>
</dbReference>
<dbReference type="InterPro" id="IPR004182">
    <property type="entry name" value="GRAM"/>
</dbReference>
<dbReference type="AlphaFoldDB" id="A0AAF0EQM6"/>
<dbReference type="FunFam" id="1.10.472.80:FF:000051">
    <property type="entry name" value="Probable MDR1-Mac1p interacting protein"/>
    <property type="match status" value="1"/>
</dbReference>
<protein>
    <recommendedName>
        <fullName evidence="2">Rab-GAP TBC domain-containing protein</fullName>
    </recommendedName>
</protein>
<dbReference type="InterPro" id="IPR011992">
    <property type="entry name" value="EF-hand-dom_pair"/>
</dbReference>
<dbReference type="PANTHER" id="PTHR47219">
    <property type="entry name" value="RAB GTPASE-ACTIVATING PROTEIN 1-LIKE"/>
    <property type="match status" value="1"/>
</dbReference>
<sequence length="717" mass="81972">MSTIVHSLRDYRPPTRAQQFAYAFSLPEGEGPYVDASGNTAEIISAVLSLVNSDTAETEDLVYTGRLTLTQSFLCFLSQGDYGRGCRMALPLCAIRRVERLHTRDTIFALSITVWHGMQLVLQLNALRPSCDGFCAALRDRLRAHLNEMKQLRPFLQTCFSETLVGQENNDAQQDEREDPKADVPYLQGLGIKFGYPGDPKKLKDKSKLRLWRDYLLVHGRNLTLLRYPQFTRLVQVGLPNQLRGEIWEVASGSIHMRLANPGLYQDLVTKHHGMSSVSTEEIEKDLNRSLPEYAAYQSPEGIETLRRVLVAYSWKNRELGYCQAMNIVVAALLIYLSEEQCFWLLDMLCDRLLPGYYTQSMSGTLLDQKVFEDLVRQTMPMLHDHFVRHGMQLSVVTLPWLLSLYINSMPMVFAFRIVDCFMAFGSRILFQVGLAILKINGEELLTVTDDGTFISVFKSYFRSLGDSAYPASQDPRRKQITRFQQLLVVAFREFGVITNETINSERRRFREQIVEEIESFARRSALRNLQDPGRFSKAQLALIYDHIVESIYRARNAPPSVAAGEHVEAAPDYKEMRIDLRTFRLFLGEIATWARDEYVVSNGLQERIERRVPENGVVPLLFNYWDREKRGTLSLQDIVTGLDEIMFIDGDVAAATEWFFRLHAQGNDKLSKSQVLTLSESLLFMYRNEPGDEHLGPISRLITQAFELSSAETTNQ</sequence>
<evidence type="ECO:0000256" key="1">
    <source>
        <dbReference type="ARBA" id="ARBA00022468"/>
    </source>
</evidence>
<proteinExistence type="predicted"/>
<keyword evidence="4" id="KW-1185">Reference proteome</keyword>
<dbReference type="PANTHER" id="PTHR47219:SF20">
    <property type="entry name" value="TBC1 DOMAIN FAMILY MEMBER 2B"/>
    <property type="match status" value="1"/>
</dbReference>
<dbReference type="EMBL" id="CP119877">
    <property type="protein sequence ID" value="WFD33242.1"/>
    <property type="molecule type" value="Genomic_DNA"/>
</dbReference>
<name>A0AAF0EQM6_9BASI</name>
<evidence type="ECO:0000313" key="4">
    <source>
        <dbReference type="Proteomes" id="UP001219933"/>
    </source>
</evidence>
<keyword evidence="1" id="KW-0343">GTPase activation</keyword>
<dbReference type="PROSITE" id="PS50086">
    <property type="entry name" value="TBC_RABGAP"/>
    <property type="match status" value="1"/>
</dbReference>
<dbReference type="InterPro" id="IPR035969">
    <property type="entry name" value="Rab-GAP_TBC_sf"/>
</dbReference>
<dbReference type="Gene3D" id="1.10.472.80">
    <property type="entry name" value="Ypt/Rab-GAP domain of gyp1p, domain 3"/>
    <property type="match status" value="1"/>
</dbReference>
<dbReference type="GO" id="GO:0005096">
    <property type="term" value="F:GTPase activator activity"/>
    <property type="evidence" value="ECO:0007669"/>
    <property type="project" value="UniProtKB-KW"/>
</dbReference>
<reference evidence="3" key="1">
    <citation type="submission" date="2023-03" db="EMBL/GenBank/DDBJ databases">
        <title>Mating type loci evolution in Malassezia.</title>
        <authorList>
            <person name="Coelho M.A."/>
        </authorList>
    </citation>
    <scope>NUCLEOTIDE SEQUENCE</scope>
    <source>
        <strain evidence="3">CBS 11721</strain>
    </source>
</reference>
<dbReference type="Pfam" id="PF00566">
    <property type="entry name" value="RabGAP-TBC"/>
    <property type="match status" value="1"/>
</dbReference>